<dbReference type="Pfam" id="PF07883">
    <property type="entry name" value="Cupin_2"/>
    <property type="match status" value="1"/>
</dbReference>
<dbReference type="PROSITE" id="PS01124">
    <property type="entry name" value="HTH_ARAC_FAMILY_2"/>
    <property type="match status" value="1"/>
</dbReference>
<dbReference type="SUPFAM" id="SSF46689">
    <property type="entry name" value="Homeodomain-like"/>
    <property type="match status" value="1"/>
</dbReference>
<dbReference type="STRING" id="146020.RMCB_4672"/>
<dbReference type="CDD" id="cd02208">
    <property type="entry name" value="cupin_RmlC-like"/>
    <property type="match status" value="1"/>
</dbReference>
<evidence type="ECO:0000313" key="5">
    <source>
        <dbReference type="EMBL" id="GAS90576.1"/>
    </source>
</evidence>
<dbReference type="Proteomes" id="UP000069620">
    <property type="component" value="Unassembled WGS sequence"/>
</dbReference>
<dbReference type="OrthoDB" id="4601794at2"/>
<dbReference type="InterPro" id="IPR011051">
    <property type="entry name" value="RmlC_Cupin_sf"/>
</dbReference>
<keyword evidence="2" id="KW-0238">DNA-binding</keyword>
<dbReference type="Gene3D" id="1.10.10.60">
    <property type="entry name" value="Homeodomain-like"/>
    <property type="match status" value="1"/>
</dbReference>
<dbReference type="GO" id="GO:0043565">
    <property type="term" value="F:sequence-specific DNA binding"/>
    <property type="evidence" value="ECO:0007669"/>
    <property type="project" value="InterPro"/>
</dbReference>
<accession>A0A100W308</accession>
<dbReference type="SMART" id="SM00342">
    <property type="entry name" value="HTH_ARAC"/>
    <property type="match status" value="1"/>
</dbReference>
<gene>
    <name evidence="5" type="ORF">RMCB_4672</name>
</gene>
<name>A0A100W308_9MYCO</name>
<sequence length="444" mass="49344">MDMFEALVDFGASAPVRTQVTSIRRTNVHRHPNAVEIVYVLSGELHVRVSCEEFDLRAGDFVVLNRGDPHQLTGPDDKAVTAVVHIDPSAYRSVDPDVEHLIFACESFDLARHRGQEALLRGLLLDLVDGKTDIARRGRELMELLCAGYSLENYYNRTAALSSAQRERFRAMLRFLREHATQRDVLGLLAADQHYSKSYVSHYFKEASGVGFSDLLGYLRVADAEHQLLATDATMLEISTRCGFSDVKYFTRTFVDWFHLSPADYRRRYQPDTLCDSIFDAVDRSTIDALVQRQRQQVASPATDGPRLSVTPLLLKNLGSRLDGFAAGSGTAVANQPVGDRPGNPVHLVPIRVTKSDLDQGFLVEGLASFRQVPAQPCLVLEYSSVPATRELLGTILHRLASDSAGYPPIWLTYSTFHDRSGVDQVVAAMRSEHGVTVQPIMMP</sequence>
<dbReference type="PANTHER" id="PTHR43280">
    <property type="entry name" value="ARAC-FAMILY TRANSCRIPTIONAL REGULATOR"/>
    <property type="match status" value="1"/>
</dbReference>
<dbReference type="AlphaFoldDB" id="A0A100W308"/>
<keyword evidence="6" id="KW-1185">Reference proteome</keyword>
<reference evidence="6" key="1">
    <citation type="journal article" date="2016" name="Genome Announc.">
        <title>Draft Genome Sequences of Five Rapidly Growing Mycobacterium Species, M. thermoresistibile, M. fortuitum subsp. acetamidolyticum, M. canariasense, M. brisbanense, and M. novocastrense.</title>
        <authorList>
            <person name="Katahira K."/>
            <person name="Ogura Y."/>
            <person name="Gotoh Y."/>
            <person name="Hayashi T."/>
        </authorList>
    </citation>
    <scope>NUCLEOTIDE SEQUENCE [LARGE SCALE GENOMIC DNA]</scope>
    <source>
        <strain evidence="6">JCM15654</strain>
    </source>
</reference>
<evidence type="ECO:0000313" key="6">
    <source>
        <dbReference type="Proteomes" id="UP000069620"/>
    </source>
</evidence>
<comment type="caution">
    <text evidence="5">The sequence shown here is derived from an EMBL/GenBank/DDBJ whole genome shotgun (WGS) entry which is preliminary data.</text>
</comment>
<reference evidence="6" key="2">
    <citation type="submission" date="2016-02" db="EMBL/GenBank/DDBJ databases">
        <title>Draft genome sequence of five rapidly growing Mycobacterium species.</title>
        <authorList>
            <person name="Katahira K."/>
            <person name="Gotou Y."/>
            <person name="Iida K."/>
            <person name="Ogura Y."/>
            <person name="Hayashi T."/>
        </authorList>
    </citation>
    <scope>NUCLEOTIDE SEQUENCE [LARGE SCALE GENOMIC DNA]</scope>
    <source>
        <strain evidence="6">JCM15654</strain>
    </source>
</reference>
<dbReference type="InterPro" id="IPR014710">
    <property type="entry name" value="RmlC-like_jellyroll"/>
</dbReference>
<evidence type="ECO:0000256" key="1">
    <source>
        <dbReference type="ARBA" id="ARBA00023015"/>
    </source>
</evidence>
<proteinExistence type="predicted"/>
<evidence type="ECO:0000259" key="4">
    <source>
        <dbReference type="PROSITE" id="PS01124"/>
    </source>
</evidence>
<keyword evidence="3" id="KW-0804">Transcription</keyword>
<dbReference type="Pfam" id="PF12833">
    <property type="entry name" value="HTH_18"/>
    <property type="match status" value="1"/>
</dbReference>
<feature type="domain" description="HTH araC/xylS-type" evidence="4">
    <location>
        <begin position="170"/>
        <end position="268"/>
    </location>
</feature>
<dbReference type="InterPro" id="IPR018060">
    <property type="entry name" value="HTH_AraC"/>
</dbReference>
<dbReference type="PANTHER" id="PTHR43280:SF2">
    <property type="entry name" value="HTH-TYPE TRANSCRIPTIONAL REGULATOR EXSA"/>
    <property type="match status" value="1"/>
</dbReference>
<keyword evidence="1" id="KW-0805">Transcription regulation</keyword>
<dbReference type="EMBL" id="BCSX01000040">
    <property type="protein sequence ID" value="GAS90576.1"/>
    <property type="molecule type" value="Genomic_DNA"/>
</dbReference>
<dbReference type="SUPFAM" id="SSF51182">
    <property type="entry name" value="RmlC-like cupins"/>
    <property type="match status" value="1"/>
</dbReference>
<protein>
    <submittedName>
        <fullName evidence="5">Transcriptional regulatory protein</fullName>
    </submittedName>
</protein>
<evidence type="ECO:0000256" key="2">
    <source>
        <dbReference type="ARBA" id="ARBA00023125"/>
    </source>
</evidence>
<dbReference type="InterPro" id="IPR013096">
    <property type="entry name" value="Cupin_2"/>
</dbReference>
<dbReference type="InterPro" id="IPR009057">
    <property type="entry name" value="Homeodomain-like_sf"/>
</dbReference>
<dbReference type="GO" id="GO:0003700">
    <property type="term" value="F:DNA-binding transcription factor activity"/>
    <property type="evidence" value="ECO:0007669"/>
    <property type="project" value="InterPro"/>
</dbReference>
<organism evidence="5 6">
    <name type="scientific">Mycolicibacterium brisbanense</name>
    <dbReference type="NCBI Taxonomy" id="146020"/>
    <lineage>
        <taxon>Bacteria</taxon>
        <taxon>Bacillati</taxon>
        <taxon>Actinomycetota</taxon>
        <taxon>Actinomycetes</taxon>
        <taxon>Mycobacteriales</taxon>
        <taxon>Mycobacteriaceae</taxon>
        <taxon>Mycolicibacterium</taxon>
    </lineage>
</organism>
<evidence type="ECO:0000256" key="3">
    <source>
        <dbReference type="ARBA" id="ARBA00023163"/>
    </source>
</evidence>
<dbReference type="Gene3D" id="2.60.120.10">
    <property type="entry name" value="Jelly Rolls"/>
    <property type="match status" value="1"/>
</dbReference>